<dbReference type="EMBL" id="JELY01002297">
    <property type="protein sequence ID" value="KYF53040.1"/>
    <property type="molecule type" value="Genomic_DNA"/>
</dbReference>
<comment type="caution">
    <text evidence="1">The sequence shown here is derived from an EMBL/GenBank/DDBJ whole genome shotgun (WGS) entry which is preliminary data.</text>
</comment>
<sequence length="132" mass="14485">MNLFSKMIRPVTLLGAAAMLGGCVGEASLEGDGEQETQLEAAAADPEPADAIDPDAVEKVETAQQALTRTRLTTWRCWAFNWNPMAGQVTIWWGHTATDALWACNQWVGDCRRGGGSCVRAEKVNDFWVNDW</sequence>
<dbReference type="Proteomes" id="UP000075420">
    <property type="component" value="Unassembled WGS sequence"/>
</dbReference>
<name>A0A150PBJ5_SORCE</name>
<accession>A0A150PBJ5</accession>
<proteinExistence type="predicted"/>
<reference evidence="1 2" key="1">
    <citation type="submission" date="2014-02" db="EMBL/GenBank/DDBJ databases">
        <title>The small core and large imbalanced accessory genome model reveals a collaborative survival strategy of Sorangium cellulosum strains in nature.</title>
        <authorList>
            <person name="Han K."/>
            <person name="Peng R."/>
            <person name="Blom J."/>
            <person name="Li Y.-Z."/>
        </authorList>
    </citation>
    <scope>NUCLEOTIDE SEQUENCE [LARGE SCALE GENOMIC DNA]</scope>
    <source>
        <strain evidence="1 2">So0157-25</strain>
    </source>
</reference>
<gene>
    <name evidence="1" type="ORF">BE08_37410</name>
</gene>
<protein>
    <submittedName>
        <fullName evidence="1">Uncharacterized protein</fullName>
    </submittedName>
</protein>
<evidence type="ECO:0000313" key="2">
    <source>
        <dbReference type="Proteomes" id="UP000075420"/>
    </source>
</evidence>
<evidence type="ECO:0000313" key="1">
    <source>
        <dbReference type="EMBL" id="KYF53040.1"/>
    </source>
</evidence>
<dbReference type="PROSITE" id="PS51257">
    <property type="entry name" value="PROKAR_LIPOPROTEIN"/>
    <property type="match status" value="1"/>
</dbReference>
<dbReference type="AlphaFoldDB" id="A0A150PBJ5"/>
<organism evidence="1 2">
    <name type="scientific">Sorangium cellulosum</name>
    <name type="common">Polyangium cellulosum</name>
    <dbReference type="NCBI Taxonomy" id="56"/>
    <lineage>
        <taxon>Bacteria</taxon>
        <taxon>Pseudomonadati</taxon>
        <taxon>Myxococcota</taxon>
        <taxon>Polyangia</taxon>
        <taxon>Polyangiales</taxon>
        <taxon>Polyangiaceae</taxon>
        <taxon>Sorangium</taxon>
    </lineage>
</organism>